<dbReference type="OrthoDB" id="7272712at2"/>
<proteinExistence type="predicted"/>
<dbReference type="PANTHER" id="PTHR43239">
    <property type="entry name" value="UPF0734 PROTEIN DDB_G0273871/DDB_G0273177"/>
    <property type="match status" value="1"/>
</dbReference>
<dbReference type="Gene3D" id="3.30.70.100">
    <property type="match status" value="1"/>
</dbReference>
<keyword evidence="2" id="KW-1185">Reference proteome</keyword>
<gene>
    <name evidence="1" type="ORF">NCTC10283_00610</name>
</gene>
<dbReference type="InterPro" id="IPR011008">
    <property type="entry name" value="Dimeric_a/b-barrel"/>
</dbReference>
<dbReference type="InterPro" id="IPR008000">
    <property type="entry name" value="Rham/fucose_mutarotase"/>
</dbReference>
<dbReference type="EMBL" id="UFSO01000002">
    <property type="protein sequence ID" value="SSY70514.1"/>
    <property type="molecule type" value="Genomic_DNA"/>
</dbReference>
<protein>
    <submittedName>
        <fullName evidence="1">Uncharacterized conserved protein</fullName>
    </submittedName>
</protein>
<evidence type="ECO:0000313" key="2">
    <source>
        <dbReference type="Proteomes" id="UP000254209"/>
    </source>
</evidence>
<reference evidence="1 2" key="1">
    <citation type="submission" date="2018-06" db="EMBL/GenBank/DDBJ databases">
        <authorList>
            <consortium name="Pathogen Informatics"/>
            <person name="Doyle S."/>
        </authorList>
    </citation>
    <scope>NUCLEOTIDE SEQUENCE [LARGE SCALE GENOMIC DNA]</scope>
    <source>
        <strain evidence="1 2">NCTC10283</strain>
    </source>
</reference>
<dbReference type="GO" id="GO:0016857">
    <property type="term" value="F:racemase and epimerase activity, acting on carbohydrates and derivatives"/>
    <property type="evidence" value="ECO:0007669"/>
    <property type="project" value="InterPro"/>
</dbReference>
<accession>A0A376BMQ5</accession>
<dbReference type="PANTHER" id="PTHR43239:SF1">
    <property type="entry name" value="UPF0734 PROTEIN DDB_G0273871_DDB_G0273177"/>
    <property type="match status" value="1"/>
</dbReference>
<dbReference type="AlphaFoldDB" id="A0A376BMQ5"/>
<dbReference type="Proteomes" id="UP000254209">
    <property type="component" value="Unassembled WGS sequence"/>
</dbReference>
<sequence>MKKTYVLMLDLQDNPDKIAEYEQHHRAVWAEVEQHIADCGITQMTIYRLGTRLVMLMNTDDTFSFERMAQLSAQNESVQRWEQLMWDYQQATPFTPAGEKWVLMDEIYRFQAAFQYTTKKVQ</sequence>
<dbReference type="InterPro" id="IPR052996">
    <property type="entry name" value="Carb_Metab_Mutarotase"/>
</dbReference>
<dbReference type="Pfam" id="PF05336">
    <property type="entry name" value="rhaM"/>
    <property type="match status" value="1"/>
</dbReference>
<dbReference type="RefSeq" id="WP_051968653.1">
    <property type="nucleotide sequence ID" value="NZ_CP091519.2"/>
</dbReference>
<organism evidence="1 2">
    <name type="scientific">Alysiella crassa</name>
    <dbReference type="NCBI Taxonomy" id="153491"/>
    <lineage>
        <taxon>Bacteria</taxon>
        <taxon>Pseudomonadati</taxon>
        <taxon>Pseudomonadota</taxon>
        <taxon>Betaproteobacteria</taxon>
        <taxon>Neisseriales</taxon>
        <taxon>Neisseriaceae</taxon>
        <taxon>Alysiella</taxon>
    </lineage>
</organism>
<evidence type="ECO:0000313" key="1">
    <source>
        <dbReference type="EMBL" id="SSY70514.1"/>
    </source>
</evidence>
<dbReference type="SUPFAM" id="SSF54909">
    <property type="entry name" value="Dimeric alpha+beta barrel"/>
    <property type="match status" value="1"/>
</dbReference>
<name>A0A376BMQ5_9NEIS</name>